<organism evidence="2 3">
    <name type="scientific">Luteibacter pinisoli</name>
    <dbReference type="NCBI Taxonomy" id="2589080"/>
    <lineage>
        <taxon>Bacteria</taxon>
        <taxon>Pseudomonadati</taxon>
        <taxon>Pseudomonadota</taxon>
        <taxon>Gammaproteobacteria</taxon>
        <taxon>Lysobacterales</taxon>
        <taxon>Rhodanobacteraceae</taxon>
        <taxon>Luteibacter</taxon>
    </lineage>
</organism>
<dbReference type="PANTHER" id="PTHR31435:SF9">
    <property type="entry name" value="PROTEIN NATD1"/>
    <property type="match status" value="1"/>
</dbReference>
<protein>
    <submittedName>
        <fullName evidence="2">N-acetyltransferase</fullName>
    </submittedName>
</protein>
<dbReference type="InterPro" id="IPR031165">
    <property type="entry name" value="GNAT_YJDJ"/>
</dbReference>
<dbReference type="SUPFAM" id="SSF55729">
    <property type="entry name" value="Acyl-CoA N-acyltransferases (Nat)"/>
    <property type="match status" value="1"/>
</dbReference>
<dbReference type="GO" id="GO:0016740">
    <property type="term" value="F:transferase activity"/>
    <property type="evidence" value="ECO:0007669"/>
    <property type="project" value="UniProtKB-KW"/>
</dbReference>
<name>A0A4Y5Z3W3_9GAMM</name>
<dbReference type="PANTHER" id="PTHR31435">
    <property type="entry name" value="PROTEIN NATD1"/>
    <property type="match status" value="1"/>
</dbReference>
<dbReference type="RefSeq" id="WP_139983266.1">
    <property type="nucleotide sequence ID" value="NZ_CP041046.1"/>
</dbReference>
<dbReference type="Proteomes" id="UP000316093">
    <property type="component" value="Chromosome"/>
</dbReference>
<proteinExistence type="predicted"/>
<keyword evidence="3" id="KW-1185">Reference proteome</keyword>
<dbReference type="KEGG" id="lpy:FIV34_12590"/>
<dbReference type="Pfam" id="PF14542">
    <property type="entry name" value="Acetyltransf_CG"/>
    <property type="match status" value="1"/>
</dbReference>
<gene>
    <name evidence="2" type="ORF">FIV34_12590</name>
</gene>
<dbReference type="Gene3D" id="3.40.630.30">
    <property type="match status" value="1"/>
</dbReference>
<evidence type="ECO:0000313" key="2">
    <source>
        <dbReference type="EMBL" id="QDE39991.1"/>
    </source>
</evidence>
<dbReference type="InterPro" id="IPR045057">
    <property type="entry name" value="Gcn5-rel_NAT"/>
</dbReference>
<accession>A0A4Y5Z3W3</accession>
<evidence type="ECO:0000313" key="3">
    <source>
        <dbReference type="Proteomes" id="UP000316093"/>
    </source>
</evidence>
<dbReference type="EMBL" id="CP041046">
    <property type="protein sequence ID" value="QDE39991.1"/>
    <property type="molecule type" value="Genomic_DNA"/>
</dbReference>
<evidence type="ECO:0000259" key="1">
    <source>
        <dbReference type="PROSITE" id="PS51729"/>
    </source>
</evidence>
<dbReference type="OrthoDB" id="9813275at2"/>
<sequence>MSATAKPLDIKHDRANAVFQVEVDGQECVLEYRLEGKTMVITHTGVPSPVAGRGIANLLTRKAVQCAEASGWKVHPACSYADTWFKRNTEFANLLV</sequence>
<keyword evidence="2" id="KW-0808">Transferase</keyword>
<dbReference type="PROSITE" id="PS51729">
    <property type="entry name" value="GNAT_YJDJ"/>
    <property type="match status" value="1"/>
</dbReference>
<feature type="domain" description="N-acetyltransferase" evidence="1">
    <location>
        <begin position="11"/>
        <end position="96"/>
    </location>
</feature>
<dbReference type="AlphaFoldDB" id="A0A4Y5Z3W3"/>
<reference evidence="2 3" key="1">
    <citation type="submission" date="2019-06" db="EMBL/GenBank/DDBJ databases">
        <title>A complete genome sequence for Luteibacter pinisoli MAH-14.</title>
        <authorList>
            <person name="Baltrus D.A."/>
        </authorList>
    </citation>
    <scope>NUCLEOTIDE SEQUENCE [LARGE SCALE GENOMIC DNA]</scope>
    <source>
        <strain evidence="2 3">MAH-14</strain>
    </source>
</reference>
<dbReference type="InterPro" id="IPR016181">
    <property type="entry name" value="Acyl_CoA_acyltransferase"/>
</dbReference>